<reference evidence="19" key="1">
    <citation type="submission" date="2016-11" db="UniProtKB">
        <authorList>
            <consortium name="WormBaseParasite"/>
        </authorList>
    </citation>
    <scope>IDENTIFICATION</scope>
</reference>
<dbReference type="PROSITE" id="PS51076">
    <property type="entry name" value="MH2"/>
    <property type="match status" value="1"/>
</dbReference>
<evidence type="ECO:0000256" key="2">
    <source>
        <dbReference type="ARBA" id="ARBA00001947"/>
    </source>
</evidence>
<dbReference type="Gene3D" id="1.20.58.2190">
    <property type="match status" value="1"/>
</dbReference>
<dbReference type="GO" id="GO:0000224">
    <property type="term" value="F:peptide-N4-(N-acetyl-beta-glucosaminyl)asparagine amidase activity"/>
    <property type="evidence" value="ECO:0007669"/>
    <property type="project" value="UniProtKB-EC"/>
</dbReference>
<keyword evidence="10" id="KW-0862">Zinc</keyword>
<comment type="function">
    <text evidence="11">Specifically deglycosylates the denatured form of N-linked glycoproteins in the cytoplasm and assists their proteasome-mediated degradation. Cleaves the beta-aspartyl-glucosamine (GlcNAc) of the glycan and the amide side chain of Asn, converting Asn to Asp. Prefers proteins containing high-mannose over those bearing complex type oligosaccharides. Can recognize misfolded proteins in the endoplasmic reticulum that are exported to the cytosol to be destroyed and deglycosylate them, while it has no activity toward native proteins. Deglycosylation is a prerequisite for subsequent proteasome-mediated degradation of some, but not all, misfolded glycoproteins.</text>
</comment>
<dbReference type="PANTHER" id="PTHR12143:SF19">
    <property type="entry name" value="PEPTIDE-N(4)-(N-ACETYL-BETA-GLUCOSAMINYL)ASPARAGINE AMIDASE"/>
    <property type="match status" value="1"/>
</dbReference>
<evidence type="ECO:0000256" key="4">
    <source>
        <dbReference type="ARBA" id="ARBA00009390"/>
    </source>
</evidence>
<dbReference type="SUPFAM" id="SSF52833">
    <property type="entry name" value="Thioredoxin-like"/>
    <property type="match status" value="1"/>
</dbReference>
<dbReference type="PROSITE" id="PS51398">
    <property type="entry name" value="PAW"/>
    <property type="match status" value="1"/>
</dbReference>
<dbReference type="SUPFAM" id="SSF49785">
    <property type="entry name" value="Galactose-binding domain-like"/>
    <property type="match status" value="2"/>
</dbReference>
<dbReference type="InterPro" id="IPR001132">
    <property type="entry name" value="SMAD_dom_Dwarfin-type"/>
</dbReference>
<keyword evidence="9" id="KW-0378">Hydrolase</keyword>
<evidence type="ECO:0000256" key="11">
    <source>
        <dbReference type="ARBA" id="ARBA00024870"/>
    </source>
</evidence>
<dbReference type="InterPro" id="IPR006588">
    <property type="entry name" value="Peptide_N_glycanase_PAW_dom"/>
</dbReference>
<dbReference type="Gene3D" id="3.10.620.30">
    <property type="match status" value="1"/>
</dbReference>
<dbReference type="InterPro" id="IPR050883">
    <property type="entry name" value="PNGase"/>
</dbReference>
<dbReference type="SUPFAM" id="SSF49879">
    <property type="entry name" value="SMAD/FHA domain"/>
    <property type="match status" value="1"/>
</dbReference>
<evidence type="ECO:0000259" key="17">
    <source>
        <dbReference type="PROSITE" id="PS51398"/>
    </source>
</evidence>
<dbReference type="GO" id="GO:0006516">
    <property type="term" value="P:glycoprotein catabolic process"/>
    <property type="evidence" value="ECO:0007669"/>
    <property type="project" value="InterPro"/>
</dbReference>
<comment type="catalytic activity">
    <reaction evidence="1">
        <text>Hydrolysis of an N(4)-(acetyl-beta-D-glucosaminyl)asparagine residue in which the glucosamine residue may be further glycosylated, to yield a (substituted) N-acetyl-beta-D-glucosaminylamine and a peptide containing an aspartate residue.</text>
        <dbReference type="EC" id="3.5.1.52"/>
    </reaction>
</comment>
<name>A0A1I8J5G2_9PLAT</name>
<feature type="domain" description="MH2" evidence="15">
    <location>
        <begin position="1091"/>
        <end position="1286"/>
    </location>
</feature>
<dbReference type="Gene3D" id="2.60.120.1020">
    <property type="entry name" value="Peptide N glycanase, PAW domain"/>
    <property type="match status" value="2"/>
</dbReference>
<dbReference type="SMART" id="SM00460">
    <property type="entry name" value="TGc"/>
    <property type="match status" value="1"/>
</dbReference>
<feature type="domain" description="Thioredoxin" evidence="16">
    <location>
        <begin position="1"/>
        <end position="110"/>
    </location>
</feature>
<dbReference type="InterPro" id="IPR018997">
    <property type="entry name" value="PUB_domain"/>
</dbReference>
<evidence type="ECO:0000313" key="18">
    <source>
        <dbReference type="Proteomes" id="UP000095280"/>
    </source>
</evidence>
<dbReference type="Pfam" id="PF00085">
    <property type="entry name" value="Thioredoxin"/>
    <property type="match status" value="1"/>
</dbReference>
<dbReference type="SMART" id="SM00524">
    <property type="entry name" value="DWB"/>
    <property type="match status" value="1"/>
</dbReference>
<dbReference type="InterPro" id="IPR008979">
    <property type="entry name" value="Galactose-bd-like_sf"/>
</dbReference>
<dbReference type="InterPro" id="IPR036249">
    <property type="entry name" value="Thioredoxin-like_sf"/>
</dbReference>
<dbReference type="Gene3D" id="2.60.200.10">
    <property type="match status" value="1"/>
</dbReference>
<dbReference type="Gene3D" id="2.20.25.10">
    <property type="match status" value="1"/>
</dbReference>
<dbReference type="InterPro" id="IPR038680">
    <property type="entry name" value="PAW_sf"/>
</dbReference>
<evidence type="ECO:0000259" key="15">
    <source>
        <dbReference type="PROSITE" id="PS51076"/>
    </source>
</evidence>
<proteinExistence type="inferred from homology"/>
<dbReference type="Pfam" id="PF09409">
    <property type="entry name" value="PUB"/>
    <property type="match status" value="1"/>
</dbReference>
<dbReference type="SUPFAM" id="SSF143503">
    <property type="entry name" value="PUG domain-like"/>
    <property type="match status" value="1"/>
</dbReference>
<keyword evidence="18" id="KW-1185">Reference proteome</keyword>
<dbReference type="Pfam" id="PF03166">
    <property type="entry name" value="MH2"/>
    <property type="match status" value="1"/>
</dbReference>
<evidence type="ECO:0000256" key="12">
    <source>
        <dbReference type="ARBA" id="ARBA00032901"/>
    </source>
</evidence>
<evidence type="ECO:0000313" key="19">
    <source>
        <dbReference type="WBParaSite" id="maker-uti_cns_0045892-snap-gene-0.23-mRNA-1"/>
    </source>
</evidence>
<accession>A0A1I8J5G2</accession>
<dbReference type="Pfam" id="PF04721">
    <property type="entry name" value="PAW"/>
    <property type="match status" value="2"/>
</dbReference>
<evidence type="ECO:0000256" key="9">
    <source>
        <dbReference type="ARBA" id="ARBA00022801"/>
    </source>
</evidence>
<evidence type="ECO:0000259" key="16">
    <source>
        <dbReference type="PROSITE" id="PS51352"/>
    </source>
</evidence>
<evidence type="ECO:0000256" key="7">
    <source>
        <dbReference type="ARBA" id="ARBA00022490"/>
    </source>
</evidence>
<dbReference type="CDD" id="cd02947">
    <property type="entry name" value="TRX_family"/>
    <property type="match status" value="1"/>
</dbReference>
<dbReference type="PANTHER" id="PTHR12143">
    <property type="entry name" value="PEPTIDE N-GLYCANASE PNGASE -RELATED"/>
    <property type="match status" value="1"/>
</dbReference>
<dbReference type="InterPro" id="IPR017855">
    <property type="entry name" value="SMAD-like_dom_sf"/>
</dbReference>
<feature type="domain" description="PAW" evidence="17">
    <location>
        <begin position="538"/>
        <end position="752"/>
    </location>
</feature>
<dbReference type="EC" id="3.5.1.52" evidence="5"/>
<dbReference type="PROSITE" id="PS51352">
    <property type="entry name" value="THIOREDOXIN_2"/>
    <property type="match status" value="1"/>
</dbReference>
<protein>
    <recommendedName>
        <fullName evidence="6">Peptide-N(4)-(N-acetyl-beta-glucosaminyl)asparagine amidase</fullName>
        <ecNumber evidence="5">3.5.1.52</ecNumber>
    </recommendedName>
    <alternativeName>
        <fullName evidence="12">Peptide:N-glycanase</fullName>
    </alternativeName>
</protein>
<dbReference type="GO" id="GO:0005634">
    <property type="term" value="C:nucleus"/>
    <property type="evidence" value="ECO:0007669"/>
    <property type="project" value="TreeGrafter"/>
</dbReference>
<dbReference type="SUPFAM" id="SSF54001">
    <property type="entry name" value="Cysteine proteinases"/>
    <property type="match status" value="1"/>
</dbReference>
<comment type="cofactor">
    <cofactor evidence="2">
        <name>Zn(2+)</name>
        <dbReference type="ChEBI" id="CHEBI:29105"/>
    </cofactor>
</comment>
<dbReference type="GO" id="GO:0046872">
    <property type="term" value="F:metal ion binding"/>
    <property type="evidence" value="ECO:0007669"/>
    <property type="project" value="UniProtKB-KW"/>
</dbReference>
<evidence type="ECO:0000256" key="10">
    <source>
        <dbReference type="ARBA" id="ARBA00022833"/>
    </source>
</evidence>
<dbReference type="Pfam" id="PF01841">
    <property type="entry name" value="Transglut_core"/>
    <property type="match status" value="1"/>
</dbReference>
<dbReference type="Proteomes" id="UP000095280">
    <property type="component" value="Unplaced"/>
</dbReference>
<dbReference type="Gene3D" id="3.40.30.10">
    <property type="entry name" value="Glutaredoxin"/>
    <property type="match status" value="1"/>
</dbReference>
<evidence type="ECO:0000256" key="1">
    <source>
        <dbReference type="ARBA" id="ARBA00001650"/>
    </source>
</evidence>
<evidence type="ECO:0000256" key="8">
    <source>
        <dbReference type="ARBA" id="ARBA00022723"/>
    </source>
</evidence>
<evidence type="ECO:0000256" key="5">
    <source>
        <dbReference type="ARBA" id="ARBA00012158"/>
    </source>
</evidence>
<keyword evidence="8" id="KW-0479">Metal-binding</keyword>
<dbReference type="InterPro" id="IPR008984">
    <property type="entry name" value="SMAD_FHA_dom_sf"/>
</dbReference>
<dbReference type="InterPro" id="IPR036339">
    <property type="entry name" value="PUB-like_dom_sf"/>
</dbReference>
<dbReference type="WBParaSite" id="maker-uti_cns_0045892-snap-gene-0.23-mRNA-1">
    <property type="protein sequence ID" value="maker-uti_cns_0045892-snap-gene-0.23-mRNA-1"/>
    <property type="gene ID" value="maker-uti_cns_0045892-snap-gene-0.23"/>
</dbReference>
<keyword evidence="7" id="KW-0963">Cytoplasm</keyword>
<dbReference type="GO" id="GO:0006355">
    <property type="term" value="P:regulation of DNA-templated transcription"/>
    <property type="evidence" value="ECO:0007669"/>
    <property type="project" value="InterPro"/>
</dbReference>
<dbReference type="InterPro" id="IPR038765">
    <property type="entry name" value="Papain-like_cys_pep_sf"/>
</dbReference>
<dbReference type="GO" id="GO:0005829">
    <property type="term" value="C:cytosol"/>
    <property type="evidence" value="ECO:0007669"/>
    <property type="project" value="TreeGrafter"/>
</dbReference>
<feature type="region of interest" description="Disordered" evidence="14">
    <location>
        <begin position="766"/>
        <end position="795"/>
    </location>
</feature>
<evidence type="ECO:0000256" key="3">
    <source>
        <dbReference type="ARBA" id="ARBA00004496"/>
    </source>
</evidence>
<evidence type="ECO:0000256" key="6">
    <source>
        <dbReference type="ARBA" id="ARBA00018546"/>
    </source>
</evidence>
<dbReference type="SMART" id="SM00580">
    <property type="entry name" value="PUG"/>
    <property type="match status" value="1"/>
</dbReference>
<comment type="subcellular location">
    <subcellularLocation>
        <location evidence="3">Cytoplasm</location>
    </subcellularLocation>
</comment>
<organism evidence="18 19">
    <name type="scientific">Macrostomum lignano</name>
    <dbReference type="NCBI Taxonomy" id="282301"/>
    <lineage>
        <taxon>Eukaryota</taxon>
        <taxon>Metazoa</taxon>
        <taxon>Spiralia</taxon>
        <taxon>Lophotrochozoa</taxon>
        <taxon>Platyhelminthes</taxon>
        <taxon>Rhabditophora</taxon>
        <taxon>Macrostomorpha</taxon>
        <taxon>Macrostomida</taxon>
        <taxon>Macrostomidae</taxon>
        <taxon>Macrostomum</taxon>
    </lineage>
</organism>
<comment type="similarity">
    <text evidence="4 13">Belongs to the transglutaminase-like superfamily. PNGase family.</text>
</comment>
<evidence type="ECO:0000256" key="14">
    <source>
        <dbReference type="SAM" id="MobiDB-lite"/>
    </source>
</evidence>
<sequence length="1286" mass="142945">MHLIPLNSASLQETIATESQGHLVVIMFSASWCQPCNRAKPLVNVMASCLSDVSFGVLVSDESPANEACAMSFDVNAFPTIILFLDGQEVWRQRGFNQLELINRIQQLRPQLDECVAALLENEPGLARSAANILLRIADNILAHPLDEKYRRLKVSSNTVSEKLLPVSGGIECLFAMGFTDDSGRSNNGEYFELAPGPLVRVAKIRNQLVRVVTDSRHLPSIYVNMIPALASPKATNHQLVFSLMSHLSGMPKYEDPGLQSRARECIPLTRLEEAARTRVRQQLSAGNSGGCQLTEAQVPAAERDALLCELTAWFKNEFFKWTNSPKCSVCHQDCQSSSNAANLPPNEEERRYGAIRVESHYCQRCQRVERFPRYNHPEKLLQTRHGRCGEWANCFYLLCRALNFDTRFIYDVTDHVWVEVFSELEQRWLHVDPCENLIDAPLVYESGWKKSLSFVFAMSHEELVDVSWRYSAEHKQLLTRRRVNEIWLDQVVDCLERTLQNDYLHLGTERKRLLRLRRVREIVEFLTPRRLGTNSAELQGRQSGSLVWRLNRGETSTTAGSNETSRRDFKFTPNSYEAAVCKICLTYDPVKDVYQRAAGNNVDTISGWHACLNRCSRLARKLESDWQMVYLCRPEGCPSRTDGEASWLIDLAGSGFTVGKICVNAEAKIFDSSASVRWSVELDGSQVAESKAECFRFETQGAGAKSVRVTARLAGGQGDLAWQKCQLFRRSLDGSGGSPFSFIVELQPDSLTDESASSAVSAAKAPGALSSNTPAPASSSSASGSASDNAASSLSTIDQSRKAANVDGAGDSGLGGYVITPTERELASGQLALTYDIFSDKYTRSSDDHSATIGWRSCTFSTSNLRRVLEDNPGCPGRKVAFLCRERGGSNEIGSIEWRVDLSALGGDYRLANLRLMLSLAANHCGVVVETCLSSDTGTSVTVQESFYSGEVANDARWLSVRAQIRQLPMRHFSSNLRLNSKNTIVYGHPSLQPSFLGSPCKQSETFLKLSENHIENKGWAMANQLRLTSNEDRERLVNAVEDVKKSSSLRLRRLLIFKRMLLCRPSCLAASLPCHCPAFVPAATTTAPWCSVQYYELKTKVGESYHASGPEFTIDGYTCPLAPNRFSVGALSNVNRCREVESVRRLIGRGVHIQRNADTGEVFLTNLSNSPVFLQAPCINYDSNPGVVVRLDVGSDKLLVFSMHSFLEKVQQLRGRWPPREALNRAQALCSIRLSFVKGWGHNYQLQCIMSTPCHCEVIFNEAYRELDGDLTNPALADMPSSMS</sequence>
<dbReference type="InterPro" id="IPR002931">
    <property type="entry name" value="Transglutaminase-like"/>
</dbReference>
<evidence type="ECO:0000256" key="13">
    <source>
        <dbReference type="PROSITE-ProRule" id="PRU00731"/>
    </source>
</evidence>
<dbReference type="InterPro" id="IPR013766">
    <property type="entry name" value="Thioredoxin_domain"/>
</dbReference>